<dbReference type="OrthoDB" id="9986391at2759"/>
<evidence type="ECO:0000256" key="7">
    <source>
        <dbReference type="ARBA" id="ARBA00023157"/>
    </source>
</evidence>
<dbReference type="InterPro" id="IPR003599">
    <property type="entry name" value="Ig_sub"/>
</dbReference>
<dbReference type="Gene3D" id="2.60.40.10">
    <property type="entry name" value="Immunoglobulins"/>
    <property type="match status" value="2"/>
</dbReference>
<proteinExistence type="inferred from homology"/>
<reference evidence="13 14" key="1">
    <citation type="submission" date="2019-09" db="EMBL/GenBank/DDBJ databases">
        <title>Bird 10,000 Genomes (B10K) Project - Family phase.</title>
        <authorList>
            <person name="Zhang G."/>
        </authorList>
    </citation>
    <scope>NUCLEOTIDE SEQUENCE [LARGE SCALE GENOMIC DNA]</scope>
    <source>
        <strain evidence="13">B10K-DU-007-40</strain>
        <tissue evidence="13">Mixed tissue sample</tissue>
    </source>
</reference>
<feature type="non-terminal residue" evidence="13">
    <location>
        <position position="438"/>
    </location>
</feature>
<dbReference type="InterPro" id="IPR001870">
    <property type="entry name" value="B30.2/SPRY"/>
</dbReference>
<keyword evidence="8" id="KW-0325">Glycoprotein</keyword>
<evidence type="ECO:0000256" key="3">
    <source>
        <dbReference type="ARBA" id="ARBA00022692"/>
    </source>
</evidence>
<dbReference type="FunFam" id="2.60.40.10:FF:000208">
    <property type="entry name" value="Butyrophilin subfamily 1 member A1"/>
    <property type="match status" value="1"/>
</dbReference>
<comment type="similarity">
    <text evidence="2">Belongs to the immunoglobulin superfamily. BTN/MOG family.</text>
</comment>
<dbReference type="PROSITE" id="PS50188">
    <property type="entry name" value="B302_SPRY"/>
    <property type="match status" value="1"/>
</dbReference>
<dbReference type="InterPro" id="IPR013783">
    <property type="entry name" value="Ig-like_fold"/>
</dbReference>
<evidence type="ECO:0000256" key="1">
    <source>
        <dbReference type="ARBA" id="ARBA00004479"/>
    </source>
</evidence>
<keyword evidence="6 10" id="KW-0472">Membrane</keyword>
<keyword evidence="3 10" id="KW-0812">Transmembrane</keyword>
<dbReference type="InterPro" id="IPR043136">
    <property type="entry name" value="B30.2/SPRY_sf"/>
</dbReference>
<dbReference type="Pfam" id="PF07686">
    <property type="entry name" value="V-set"/>
    <property type="match status" value="1"/>
</dbReference>
<dbReference type="InterPro" id="IPR013320">
    <property type="entry name" value="ConA-like_dom_sf"/>
</dbReference>
<organism evidence="13 14">
    <name type="scientific">Trogon melanurus</name>
    <name type="common">Black-tailed trogon</name>
    <dbReference type="NCBI Taxonomy" id="56311"/>
    <lineage>
        <taxon>Eukaryota</taxon>
        <taxon>Metazoa</taxon>
        <taxon>Chordata</taxon>
        <taxon>Craniata</taxon>
        <taxon>Vertebrata</taxon>
        <taxon>Euteleostomi</taxon>
        <taxon>Archelosauria</taxon>
        <taxon>Archosauria</taxon>
        <taxon>Dinosauria</taxon>
        <taxon>Saurischia</taxon>
        <taxon>Theropoda</taxon>
        <taxon>Coelurosauria</taxon>
        <taxon>Aves</taxon>
        <taxon>Neognathae</taxon>
        <taxon>Neoaves</taxon>
        <taxon>Telluraves</taxon>
        <taxon>Coraciimorphae</taxon>
        <taxon>Trogoniformes</taxon>
        <taxon>Trogonidae</taxon>
        <taxon>Trogon</taxon>
    </lineage>
</organism>
<dbReference type="Pfam" id="PF00622">
    <property type="entry name" value="SPRY"/>
    <property type="match status" value="1"/>
</dbReference>
<evidence type="ECO:0000256" key="9">
    <source>
        <dbReference type="ARBA" id="ARBA00023319"/>
    </source>
</evidence>
<dbReference type="SUPFAM" id="SSF49899">
    <property type="entry name" value="Concanavalin A-like lectins/glucanases"/>
    <property type="match status" value="1"/>
</dbReference>
<dbReference type="InterPro" id="IPR003879">
    <property type="entry name" value="Butyrophylin_SPRY"/>
</dbReference>
<evidence type="ECO:0000259" key="11">
    <source>
        <dbReference type="PROSITE" id="PS50188"/>
    </source>
</evidence>
<evidence type="ECO:0000256" key="8">
    <source>
        <dbReference type="ARBA" id="ARBA00023180"/>
    </source>
</evidence>
<evidence type="ECO:0000256" key="4">
    <source>
        <dbReference type="ARBA" id="ARBA00022729"/>
    </source>
</evidence>
<feature type="transmembrane region" description="Helical" evidence="10">
    <location>
        <begin position="218"/>
        <end position="240"/>
    </location>
</feature>
<dbReference type="Pfam" id="PF22705">
    <property type="entry name" value="C2-set_3"/>
    <property type="match status" value="1"/>
</dbReference>
<evidence type="ECO:0000256" key="5">
    <source>
        <dbReference type="ARBA" id="ARBA00022989"/>
    </source>
</evidence>
<evidence type="ECO:0000259" key="12">
    <source>
        <dbReference type="PROSITE" id="PS50835"/>
    </source>
</evidence>
<dbReference type="PRINTS" id="PR01407">
    <property type="entry name" value="BUTYPHLNCDUF"/>
</dbReference>
<accession>A0A7L0EDH4</accession>
<dbReference type="InterPro" id="IPR007110">
    <property type="entry name" value="Ig-like_dom"/>
</dbReference>
<evidence type="ECO:0000256" key="6">
    <source>
        <dbReference type="ARBA" id="ARBA00023136"/>
    </source>
</evidence>
<dbReference type="InterPro" id="IPR053896">
    <property type="entry name" value="BTN3A2-like_Ig-C"/>
</dbReference>
<dbReference type="Proteomes" id="UP000550660">
    <property type="component" value="Unassembled WGS sequence"/>
</dbReference>
<feature type="domain" description="Ig-like" evidence="12">
    <location>
        <begin position="1"/>
        <end position="114"/>
    </location>
</feature>
<feature type="domain" description="Ig-like" evidence="12">
    <location>
        <begin position="120"/>
        <end position="204"/>
    </location>
</feature>
<evidence type="ECO:0000256" key="2">
    <source>
        <dbReference type="ARBA" id="ARBA00007591"/>
    </source>
</evidence>
<dbReference type="GO" id="GO:0050852">
    <property type="term" value="P:T cell receptor signaling pathway"/>
    <property type="evidence" value="ECO:0007669"/>
    <property type="project" value="TreeGrafter"/>
</dbReference>
<dbReference type="SUPFAM" id="SSF48726">
    <property type="entry name" value="Immunoglobulin"/>
    <property type="match status" value="2"/>
</dbReference>
<dbReference type="PROSITE" id="PS50835">
    <property type="entry name" value="IG_LIKE"/>
    <property type="match status" value="2"/>
</dbReference>
<dbReference type="CDD" id="cd12888">
    <property type="entry name" value="SPRY_PRY_TRIM7_like"/>
    <property type="match status" value="1"/>
</dbReference>
<name>A0A7L0EDH4_TROML</name>
<sequence length="438" mass="49198">LNVTGPPGPIVVTRGEDAVLPCRFFSERSARDTEVIWFREQFLPFVHRYKGGQDQYGEQMLRYQGRTQLLKDGLAKGSVDLKIFHVQLDDSGNYTCFVRRDSDYEEAVVELKVTASGSAPLVALERYEDGGIRLSCRSAGWYPRPRVLWQDPHGWHLPPLAEHVTQDASGLFAVESIIILTSDSSQKLSCSVRSALHSREQELALYVSDPFFHNAHPWRIALGVVAFAAVALLAGAVYLFRIKGIVPAPRVGLGGGPAQLPLALRDKWVVLDADTAHCDLILSHDCKSVTRDDKRQDVPDTPERFNPWRCVLSCEGFTSGRCYWEVEVEDAGGWAVGVSREDVTRKGDLEFKPEEGIWAVGQWAGHFQAFTYPDRTLLPEIQAPKQIRVSLDYEGGRVTFFSVDEEIPIFTFPRLSFEGIRVHPWVWLGPGTWLKMCP</sequence>
<dbReference type="InterPro" id="IPR036179">
    <property type="entry name" value="Ig-like_dom_sf"/>
</dbReference>
<keyword evidence="9" id="KW-0393">Immunoglobulin domain</keyword>
<dbReference type="InterPro" id="IPR050504">
    <property type="entry name" value="IgSF_BTN/MOG"/>
</dbReference>
<dbReference type="InterPro" id="IPR003877">
    <property type="entry name" value="SPRY_dom"/>
</dbReference>
<dbReference type="GO" id="GO:0005102">
    <property type="term" value="F:signaling receptor binding"/>
    <property type="evidence" value="ECO:0007669"/>
    <property type="project" value="TreeGrafter"/>
</dbReference>
<dbReference type="FunFam" id="2.60.40.10:FF:000088">
    <property type="entry name" value="Butyrophilin subfamily 1 member A1"/>
    <property type="match status" value="1"/>
</dbReference>
<comment type="subcellular location">
    <subcellularLocation>
        <location evidence="1">Membrane</location>
        <topology evidence="1">Single-pass type I membrane protein</topology>
    </subcellularLocation>
</comment>
<protein>
    <submittedName>
        <fullName evidence="13">BT1A1 protein</fullName>
    </submittedName>
</protein>
<dbReference type="SMART" id="SM00406">
    <property type="entry name" value="IGv"/>
    <property type="match status" value="1"/>
</dbReference>
<evidence type="ECO:0000313" key="14">
    <source>
        <dbReference type="Proteomes" id="UP000550660"/>
    </source>
</evidence>
<dbReference type="PANTHER" id="PTHR24100:SF149">
    <property type="entry name" value="BG-LIKE ANTIGEN 1-RELATED"/>
    <property type="match status" value="1"/>
</dbReference>
<dbReference type="SMART" id="SM00409">
    <property type="entry name" value="IG"/>
    <property type="match status" value="1"/>
</dbReference>
<dbReference type="AlphaFoldDB" id="A0A7L0EDH4"/>
<comment type="caution">
    <text evidence="13">The sequence shown here is derived from an EMBL/GenBank/DDBJ whole genome shotgun (WGS) entry which is preliminary data.</text>
</comment>
<dbReference type="InterPro" id="IPR006574">
    <property type="entry name" value="PRY"/>
</dbReference>
<dbReference type="SMART" id="SM00589">
    <property type="entry name" value="PRY"/>
    <property type="match status" value="1"/>
</dbReference>
<dbReference type="EMBL" id="VXAG01000729">
    <property type="protein sequence ID" value="NXJ81175.1"/>
    <property type="molecule type" value="Genomic_DNA"/>
</dbReference>
<gene>
    <name evidence="13" type="primary">Btn1a1_0</name>
    <name evidence="13" type="ORF">TROMEL_R03217</name>
</gene>
<dbReference type="FunFam" id="2.60.120.920:FF:000004">
    <property type="entry name" value="Butyrophilin subfamily 1 member A1"/>
    <property type="match status" value="1"/>
</dbReference>
<dbReference type="InterPro" id="IPR013106">
    <property type="entry name" value="Ig_V-set"/>
</dbReference>
<evidence type="ECO:0000313" key="13">
    <source>
        <dbReference type="EMBL" id="NXJ81175.1"/>
    </source>
</evidence>
<evidence type="ECO:0000256" key="10">
    <source>
        <dbReference type="SAM" id="Phobius"/>
    </source>
</evidence>
<dbReference type="Pfam" id="PF13765">
    <property type="entry name" value="PRY"/>
    <property type="match status" value="1"/>
</dbReference>
<dbReference type="GO" id="GO:0001817">
    <property type="term" value="P:regulation of cytokine production"/>
    <property type="evidence" value="ECO:0007669"/>
    <property type="project" value="TreeGrafter"/>
</dbReference>
<keyword evidence="14" id="KW-1185">Reference proteome</keyword>
<dbReference type="Gene3D" id="2.60.120.920">
    <property type="match status" value="1"/>
</dbReference>
<keyword evidence="4" id="KW-0732">Signal</keyword>
<feature type="domain" description="B30.2/SPRY" evidence="11">
    <location>
        <begin position="248"/>
        <end position="438"/>
    </location>
</feature>
<dbReference type="GO" id="GO:0009897">
    <property type="term" value="C:external side of plasma membrane"/>
    <property type="evidence" value="ECO:0007669"/>
    <property type="project" value="TreeGrafter"/>
</dbReference>
<dbReference type="SMART" id="SM00449">
    <property type="entry name" value="SPRY"/>
    <property type="match status" value="1"/>
</dbReference>
<feature type="non-terminal residue" evidence="13">
    <location>
        <position position="1"/>
    </location>
</feature>
<dbReference type="PANTHER" id="PTHR24100">
    <property type="entry name" value="BUTYROPHILIN"/>
    <property type="match status" value="1"/>
</dbReference>
<keyword evidence="7" id="KW-1015">Disulfide bond</keyword>
<keyword evidence="5 10" id="KW-1133">Transmembrane helix</keyword>